<feature type="transmembrane region" description="Helical" evidence="1">
    <location>
        <begin position="89"/>
        <end position="109"/>
    </location>
</feature>
<dbReference type="InterPro" id="IPR012429">
    <property type="entry name" value="HGSNAT_cat"/>
</dbReference>
<name>A0A5C7B5T7_9FLAO</name>
<feature type="transmembrane region" description="Helical" evidence="1">
    <location>
        <begin position="12"/>
        <end position="28"/>
    </location>
</feature>
<feature type="transmembrane region" description="Helical" evidence="1">
    <location>
        <begin position="313"/>
        <end position="333"/>
    </location>
</feature>
<evidence type="ECO:0000313" key="3">
    <source>
        <dbReference type="EMBL" id="TXE15967.1"/>
    </source>
</evidence>
<dbReference type="PANTHER" id="PTHR40407:SF1">
    <property type="entry name" value="HEPARAN-ALPHA-GLUCOSAMINIDE N-ACETYLTRANSFERASE CATALYTIC DOMAIN-CONTAINING PROTEIN"/>
    <property type="match status" value="1"/>
</dbReference>
<comment type="caution">
    <text evidence="3">The sequence shown here is derived from an EMBL/GenBank/DDBJ whole genome shotgun (WGS) entry which is preliminary data.</text>
</comment>
<feature type="transmembrane region" description="Helical" evidence="1">
    <location>
        <begin position="226"/>
        <end position="244"/>
    </location>
</feature>
<keyword evidence="1" id="KW-0812">Transmembrane</keyword>
<gene>
    <name evidence="3" type="ORF">ES692_14520</name>
</gene>
<accession>A0A5C7B5T7</accession>
<feature type="transmembrane region" description="Helical" evidence="1">
    <location>
        <begin position="190"/>
        <end position="214"/>
    </location>
</feature>
<feature type="transmembrane region" description="Helical" evidence="1">
    <location>
        <begin position="275"/>
        <end position="293"/>
    </location>
</feature>
<keyword evidence="4" id="KW-1185">Reference proteome</keyword>
<feature type="transmembrane region" description="Helical" evidence="1">
    <location>
        <begin position="360"/>
        <end position="381"/>
    </location>
</feature>
<evidence type="ECO:0000313" key="4">
    <source>
        <dbReference type="Proteomes" id="UP000321938"/>
    </source>
</evidence>
<organism evidence="3 4">
    <name type="scientific">Psychroserpens burtonensis</name>
    <dbReference type="NCBI Taxonomy" id="49278"/>
    <lineage>
        <taxon>Bacteria</taxon>
        <taxon>Pseudomonadati</taxon>
        <taxon>Bacteroidota</taxon>
        <taxon>Flavobacteriia</taxon>
        <taxon>Flavobacteriales</taxon>
        <taxon>Flavobacteriaceae</taxon>
        <taxon>Psychroserpens</taxon>
    </lineage>
</organism>
<feature type="transmembrane region" description="Helical" evidence="1">
    <location>
        <begin position="56"/>
        <end position="77"/>
    </location>
</feature>
<keyword evidence="1" id="KW-1133">Transmembrane helix</keyword>
<sequence>MMKIKSNRIESIDILRGLVMIVMALDHVRDYTNTGYLYSDPSNMDTTTPALFFTRWITHFCAPVFVFLAGTSAFLYGSKQSSKKNLAKFLFTRGLWLVFIELTVVNFAWTFDIGLGLHIFQVIWAIGICMMFMAALIYLHKKALLVLGFIILFGHNLLDGITMQGNDPLSILWYFTHQDGFAGFNNGESILFIAYPFLPWLGIMILGYCFGHFYQKDFDVKVRKKWLLYFGLGAVALFIGLRYINTYGNLTPWSDQKGGVYVLMSFLNTAKYPPSLLYTLMTLGPAMLFLYAIESIKNWCTNFLVVIGRVPFFYYIIHLYLVHLIGFIGLSLLGENWKELIFTPQRFNSGFLANKGFDLWVTYVVWIAVVIMLYPLCNMYMKYKANNKNKWWLSYL</sequence>
<dbReference type="Proteomes" id="UP000321938">
    <property type="component" value="Unassembled WGS sequence"/>
</dbReference>
<evidence type="ECO:0000259" key="2">
    <source>
        <dbReference type="Pfam" id="PF07786"/>
    </source>
</evidence>
<dbReference type="Pfam" id="PF07786">
    <property type="entry name" value="HGSNAT_cat"/>
    <property type="match status" value="1"/>
</dbReference>
<proteinExistence type="predicted"/>
<dbReference type="PANTHER" id="PTHR40407">
    <property type="entry name" value="MEMBRANE PROTEIN-LIKE PROTEIN"/>
    <property type="match status" value="1"/>
</dbReference>
<feature type="transmembrane region" description="Helical" evidence="1">
    <location>
        <begin position="144"/>
        <end position="163"/>
    </location>
</feature>
<dbReference type="AlphaFoldDB" id="A0A5C7B5T7"/>
<reference evidence="3 4" key="1">
    <citation type="submission" date="2019-08" db="EMBL/GenBank/DDBJ databases">
        <title>Genome of Psychroserpens burtonensis ACAM 167.</title>
        <authorList>
            <person name="Bowman J.P."/>
        </authorList>
    </citation>
    <scope>NUCLEOTIDE SEQUENCE [LARGE SCALE GENOMIC DNA]</scope>
    <source>
        <strain evidence="3 4">ACAM 167</strain>
    </source>
</reference>
<dbReference type="OrthoDB" id="508112at2"/>
<evidence type="ECO:0000256" key="1">
    <source>
        <dbReference type="SAM" id="Phobius"/>
    </source>
</evidence>
<keyword evidence="1" id="KW-0472">Membrane</keyword>
<dbReference type="EMBL" id="VOSB01000022">
    <property type="protein sequence ID" value="TXE15967.1"/>
    <property type="molecule type" value="Genomic_DNA"/>
</dbReference>
<feature type="domain" description="Heparan-alpha-glucosaminide N-acetyltransferase catalytic" evidence="2">
    <location>
        <begin position="8"/>
        <end position="240"/>
    </location>
</feature>
<protein>
    <submittedName>
        <fullName evidence="3">DUF1624 domain-containing protein</fullName>
    </submittedName>
</protein>
<feature type="transmembrane region" description="Helical" evidence="1">
    <location>
        <begin position="115"/>
        <end position="137"/>
    </location>
</feature>